<dbReference type="RefSeq" id="WP_017757337.1">
    <property type="nucleotide sequence ID" value="NZ_QQAV01000011.1"/>
</dbReference>
<comment type="caution">
    <text evidence="3">The sequence shown here is derived from an EMBL/GenBank/DDBJ whole genome shotgun (WGS) entry which is preliminary data.</text>
</comment>
<gene>
    <name evidence="3" type="ORF">DFR41_11139</name>
</gene>
<proteinExistence type="predicted"/>
<evidence type="ECO:0000256" key="1">
    <source>
        <dbReference type="SAM" id="MobiDB-lite"/>
    </source>
</evidence>
<feature type="compositionally biased region" description="Pro residues" evidence="1">
    <location>
        <begin position="36"/>
        <end position="54"/>
    </location>
</feature>
<reference evidence="3 4" key="1">
    <citation type="submission" date="2018-07" db="EMBL/GenBank/DDBJ databases">
        <title>Genomic Encyclopedia of Type Strains, Phase IV (KMG-IV): sequencing the most valuable type-strain genomes for metagenomic binning, comparative biology and taxonomic classification.</title>
        <authorList>
            <person name="Goeker M."/>
        </authorList>
    </citation>
    <scope>NUCLEOTIDE SEQUENCE [LARGE SCALE GENOMIC DNA]</scope>
    <source>
        <strain evidence="3 4">DSM 21352</strain>
    </source>
</reference>
<evidence type="ECO:0000313" key="4">
    <source>
        <dbReference type="Proteomes" id="UP000255265"/>
    </source>
</evidence>
<dbReference type="Proteomes" id="UP000255265">
    <property type="component" value="Unassembled WGS sequence"/>
</dbReference>
<evidence type="ECO:0000313" key="3">
    <source>
        <dbReference type="EMBL" id="RDI20064.1"/>
    </source>
</evidence>
<accession>A0A370F8R0</accession>
<dbReference type="STRING" id="433924.NS331_07545"/>
<dbReference type="OrthoDB" id="7197847at2"/>
<dbReference type="AlphaFoldDB" id="A0A370F8R0"/>
<feature type="chain" id="PRO_5016985500" description="Alpha/beta hydrolase" evidence="2">
    <location>
        <begin position="25"/>
        <end position="508"/>
    </location>
</feature>
<evidence type="ECO:0000256" key="2">
    <source>
        <dbReference type="SAM" id="SignalP"/>
    </source>
</evidence>
<keyword evidence="2" id="KW-0732">Signal</keyword>
<evidence type="ECO:0008006" key="5">
    <source>
        <dbReference type="Google" id="ProtNLM"/>
    </source>
</evidence>
<feature type="region of interest" description="Disordered" evidence="1">
    <location>
        <begin position="34"/>
        <end position="69"/>
    </location>
</feature>
<keyword evidence="4" id="KW-1185">Reference proteome</keyword>
<feature type="signal peptide" evidence="2">
    <location>
        <begin position="1"/>
        <end position="24"/>
    </location>
</feature>
<organism evidence="3 4">
    <name type="scientific">Pseudacidovorax intermedius</name>
    <dbReference type="NCBI Taxonomy" id="433924"/>
    <lineage>
        <taxon>Bacteria</taxon>
        <taxon>Pseudomonadati</taxon>
        <taxon>Pseudomonadota</taxon>
        <taxon>Betaproteobacteria</taxon>
        <taxon>Burkholderiales</taxon>
        <taxon>Comamonadaceae</taxon>
        <taxon>Pseudacidovorax</taxon>
    </lineage>
</organism>
<dbReference type="Gene3D" id="3.40.50.1820">
    <property type="entry name" value="alpha/beta hydrolase"/>
    <property type="match status" value="1"/>
</dbReference>
<protein>
    <recommendedName>
        <fullName evidence="5">Alpha/beta hydrolase</fullName>
    </recommendedName>
</protein>
<name>A0A370F8R0_9BURK</name>
<dbReference type="SUPFAM" id="SSF53474">
    <property type="entry name" value="alpha/beta-Hydrolases"/>
    <property type="match status" value="1"/>
</dbReference>
<dbReference type="EMBL" id="QQAV01000011">
    <property type="protein sequence ID" value="RDI20064.1"/>
    <property type="molecule type" value="Genomic_DNA"/>
</dbReference>
<sequence>MDAFQSQPLRLIAAAAVLALSACGGGGGSNVAFTPIPAPSPAPAPAPTPAPAPVPEETRPQDSRNSFVPAEPTATTFTALAAAPGDTVDVTTTSRWAGVMGGAAYRVEVPTNWNGKLVMYAHGYAGTGNTLAVSNPSIRRYLIQNGYAWAASSYTKNYYDVRAGVEDTNALALAFNDIAKARGRTLAAPSRIYITGHSMGGHITASAIEAETLATARNKVSYAGAVPMCGVLGDTELFDYFSAAQLTAQALAGVPKYPLTNWSDIQNLVLGQLFSSVTATTLTPTSPLGLQYASVIKNLTGGQRPLFDIGFTQGGSFQAPLGLFGSDGTVAGILNKNVTDTNRFTYTIDGNTTASAALNASVQKLTADTDANRLRRDGLRWIPRNNGDIKIPVVTLHTLGDLFVPFSMEQIYRQRVVAKGNGNWLVQRAIRGITHCDFTVAEQVAAFDAMIKWERDGVKPTGDDVLTAGTVANTSYGCAFTNNAVGQDDSQQVAGIRTLLAGAAPCPQ</sequence>
<dbReference type="InterPro" id="IPR029058">
    <property type="entry name" value="AB_hydrolase_fold"/>
</dbReference>